<dbReference type="NCBIfam" id="TIGR00199">
    <property type="entry name" value="PncC_domain"/>
    <property type="match status" value="1"/>
</dbReference>
<gene>
    <name evidence="1" type="primary">cinA</name>
    <name evidence="3" type="ORF">HM131_11560</name>
</gene>
<sequence length="415" mass="45768">MNAEIVAVGTELLLGQIPNTNAQWISQKLATIGIPVYRHSVVGDNLERVKDTFQLAQSRSDLIVVTGGLGPTEDDLTRDAAKDVLNQDLMEDAVSMERIQMYYEKNNRTMTENNKKQALVLSGASVLQNDEGMAPGQIVEAAGKVWVFLPGVPSEMKMLMEQRVLPYFRNVFDLKSEIVSEMMRFIGIGESALEDELSDLIYEQKNPTLAPLASEGEVSLRLTATGESDQEAREKVASIKDAVLQRVGSYYYGSDEVAIESRVRDLLKEQGLTLGAAESLTGGRFIEKMISLPGASSVCQGSLVAYTPETKEQVIQVPNFIIKEFGTISYECAEVMALNAQHLLQADITVSFTGVAGPDPSEGHQPGNVFIGLQYCDEKPIVEHYYFDGSREKIRNRAVKKGYELLFHKLKKASS</sequence>
<dbReference type="InterPro" id="IPR001453">
    <property type="entry name" value="MoaB/Mog_dom"/>
</dbReference>
<dbReference type="InterPro" id="IPR036425">
    <property type="entry name" value="MoaB/Mog-like_dom_sf"/>
</dbReference>
<dbReference type="InterPro" id="IPR008135">
    <property type="entry name" value="Competence-induced_CinA"/>
</dbReference>
<name>A0A1W5ZVX4_9BACI</name>
<dbReference type="PIRSF" id="PIRSF006728">
    <property type="entry name" value="CinA"/>
    <property type="match status" value="1"/>
</dbReference>
<dbReference type="Pfam" id="PF18146">
    <property type="entry name" value="CinA_KH"/>
    <property type="match status" value="1"/>
</dbReference>
<dbReference type="InterPro" id="IPR036653">
    <property type="entry name" value="CinA-like_C"/>
</dbReference>
<dbReference type="SMART" id="SM00852">
    <property type="entry name" value="MoCF_biosynth"/>
    <property type="match status" value="1"/>
</dbReference>
<dbReference type="HAMAP" id="MF_00226_B">
    <property type="entry name" value="CinA_B"/>
    <property type="match status" value="1"/>
</dbReference>
<dbReference type="Gene3D" id="3.90.950.20">
    <property type="entry name" value="CinA-like"/>
    <property type="match status" value="1"/>
</dbReference>
<dbReference type="NCBIfam" id="NF001813">
    <property type="entry name" value="PRK00549.1"/>
    <property type="match status" value="1"/>
</dbReference>
<dbReference type="CDD" id="cd00885">
    <property type="entry name" value="cinA"/>
    <property type="match status" value="1"/>
</dbReference>
<feature type="domain" description="MoaB/Mog" evidence="2">
    <location>
        <begin position="4"/>
        <end position="170"/>
    </location>
</feature>
<dbReference type="AlphaFoldDB" id="A0A1W5ZVX4"/>
<dbReference type="SUPFAM" id="SSF53218">
    <property type="entry name" value="Molybdenum cofactor biosynthesis proteins"/>
    <property type="match status" value="1"/>
</dbReference>
<dbReference type="KEGG" id="hmn:HM131_11560"/>
<evidence type="ECO:0000313" key="4">
    <source>
        <dbReference type="Proteomes" id="UP000192527"/>
    </source>
</evidence>
<proteinExistence type="inferred from homology"/>
<dbReference type="InterPro" id="IPR008136">
    <property type="entry name" value="CinA_C"/>
</dbReference>
<dbReference type="SUPFAM" id="SSF142433">
    <property type="entry name" value="CinA-like"/>
    <property type="match status" value="1"/>
</dbReference>
<dbReference type="InterPro" id="IPR050101">
    <property type="entry name" value="CinA"/>
</dbReference>
<dbReference type="NCBIfam" id="TIGR00200">
    <property type="entry name" value="cinA_nterm"/>
    <property type="match status" value="1"/>
</dbReference>
<keyword evidence="4" id="KW-1185">Reference proteome</keyword>
<dbReference type="STRING" id="402384.HM131_11560"/>
<dbReference type="Pfam" id="PF00994">
    <property type="entry name" value="MoCF_biosynth"/>
    <property type="match status" value="1"/>
</dbReference>
<dbReference type="Gene3D" id="3.40.980.10">
    <property type="entry name" value="MoaB/Mog-like domain"/>
    <property type="match status" value="1"/>
</dbReference>
<evidence type="ECO:0000256" key="1">
    <source>
        <dbReference type="HAMAP-Rule" id="MF_00226"/>
    </source>
</evidence>
<reference evidence="3 4" key="1">
    <citation type="submission" date="2017-04" db="EMBL/GenBank/DDBJ databases">
        <title>The whole genome sequencing and assembly of Halobacillus mangrovi strain.</title>
        <authorList>
            <person name="Lee S.-J."/>
            <person name="Park M.-K."/>
            <person name="Kim J.-Y."/>
            <person name="Lee Y.-J."/>
            <person name="Yi H."/>
            <person name="Bahn Y.-S."/>
            <person name="Kim J.F."/>
            <person name="Lee D.-W."/>
        </authorList>
    </citation>
    <scope>NUCLEOTIDE SEQUENCE [LARGE SCALE GENOMIC DNA]</scope>
    <source>
        <strain evidence="3 4">KTB 131</strain>
    </source>
</reference>
<comment type="similarity">
    <text evidence="1">Belongs to the CinA family.</text>
</comment>
<dbReference type="PANTHER" id="PTHR13939">
    <property type="entry name" value="NICOTINAMIDE-NUCLEOTIDE AMIDOHYDROLASE PNCC"/>
    <property type="match status" value="1"/>
</dbReference>
<dbReference type="InterPro" id="IPR041424">
    <property type="entry name" value="CinA_KH"/>
</dbReference>
<dbReference type="OrthoDB" id="9801454at2"/>
<dbReference type="Pfam" id="PF02464">
    <property type="entry name" value="CinA"/>
    <property type="match status" value="1"/>
</dbReference>
<accession>A0A1W5ZVX4</accession>
<dbReference type="RefSeq" id="WP_085029904.1">
    <property type="nucleotide sequence ID" value="NZ_CP020772.1"/>
</dbReference>
<dbReference type="EMBL" id="CP020772">
    <property type="protein sequence ID" value="ARI77438.1"/>
    <property type="molecule type" value="Genomic_DNA"/>
</dbReference>
<dbReference type="PANTHER" id="PTHR13939:SF0">
    <property type="entry name" value="NMN AMIDOHYDROLASE-LIKE PROTEIN YFAY"/>
    <property type="match status" value="1"/>
</dbReference>
<evidence type="ECO:0000259" key="2">
    <source>
        <dbReference type="SMART" id="SM00852"/>
    </source>
</evidence>
<dbReference type="Proteomes" id="UP000192527">
    <property type="component" value="Chromosome"/>
</dbReference>
<organism evidence="3 4">
    <name type="scientific">Halobacillus mangrovi</name>
    <dbReference type="NCBI Taxonomy" id="402384"/>
    <lineage>
        <taxon>Bacteria</taxon>
        <taxon>Bacillati</taxon>
        <taxon>Bacillota</taxon>
        <taxon>Bacilli</taxon>
        <taxon>Bacillales</taxon>
        <taxon>Bacillaceae</taxon>
        <taxon>Halobacillus</taxon>
    </lineage>
</organism>
<protein>
    <recommendedName>
        <fullName evidence="1">Putative competence-damage inducible protein</fullName>
    </recommendedName>
</protein>
<dbReference type="Gene3D" id="3.30.70.2860">
    <property type="match status" value="1"/>
</dbReference>
<evidence type="ECO:0000313" key="3">
    <source>
        <dbReference type="EMBL" id="ARI77438.1"/>
    </source>
</evidence>
<dbReference type="NCBIfam" id="TIGR00177">
    <property type="entry name" value="molyb_syn"/>
    <property type="match status" value="1"/>
</dbReference>